<dbReference type="InterPro" id="IPR050476">
    <property type="entry name" value="Insect_CytP450_Detox"/>
</dbReference>
<evidence type="ECO:0000256" key="2">
    <source>
        <dbReference type="ARBA" id="ARBA00010617"/>
    </source>
</evidence>
<dbReference type="PROSITE" id="PS00086">
    <property type="entry name" value="CYTOCHROME_P450"/>
    <property type="match status" value="1"/>
</dbReference>
<evidence type="ECO:0000256" key="9">
    <source>
        <dbReference type="RuleBase" id="RU000461"/>
    </source>
</evidence>
<evidence type="ECO:0000256" key="10">
    <source>
        <dbReference type="SAM" id="Phobius"/>
    </source>
</evidence>
<dbReference type="GO" id="GO:0016705">
    <property type="term" value="F:oxidoreductase activity, acting on paired donors, with incorporation or reduction of molecular oxygen"/>
    <property type="evidence" value="ECO:0007669"/>
    <property type="project" value="InterPro"/>
</dbReference>
<evidence type="ECO:0000256" key="6">
    <source>
        <dbReference type="ARBA" id="ARBA00023004"/>
    </source>
</evidence>
<protein>
    <submittedName>
        <fullName evidence="11">Uncharacterized protein</fullName>
    </submittedName>
</protein>
<dbReference type="GO" id="GO:0005506">
    <property type="term" value="F:iron ion binding"/>
    <property type="evidence" value="ECO:0007669"/>
    <property type="project" value="InterPro"/>
</dbReference>
<comment type="cofactor">
    <cofactor evidence="1 8">
        <name>heme</name>
        <dbReference type="ChEBI" id="CHEBI:30413"/>
    </cofactor>
</comment>
<dbReference type="Gene3D" id="1.10.630.10">
    <property type="entry name" value="Cytochrome P450"/>
    <property type="match status" value="1"/>
</dbReference>
<keyword evidence="12" id="KW-1185">Reference proteome</keyword>
<dbReference type="GO" id="GO:0004497">
    <property type="term" value="F:monooxygenase activity"/>
    <property type="evidence" value="ECO:0007669"/>
    <property type="project" value="UniProtKB-KW"/>
</dbReference>
<dbReference type="PRINTS" id="PR00385">
    <property type="entry name" value="P450"/>
</dbReference>
<dbReference type="PANTHER" id="PTHR24292">
    <property type="entry name" value="CYTOCHROME P450"/>
    <property type="match status" value="1"/>
</dbReference>
<keyword evidence="5 9" id="KW-0560">Oxidoreductase</keyword>
<dbReference type="InterPro" id="IPR002401">
    <property type="entry name" value="Cyt_P450_E_grp-I"/>
</dbReference>
<dbReference type="Proteomes" id="UP000835052">
    <property type="component" value="Unassembled WGS sequence"/>
</dbReference>
<evidence type="ECO:0000256" key="8">
    <source>
        <dbReference type="PIRSR" id="PIRSR602401-1"/>
    </source>
</evidence>
<comment type="caution">
    <text evidence="11">The sequence shown here is derived from an EMBL/GenBank/DDBJ whole genome shotgun (WGS) entry which is preliminary data.</text>
</comment>
<feature type="binding site" description="axial binding residue" evidence="8">
    <location>
        <position position="457"/>
    </location>
    <ligand>
        <name>heme</name>
        <dbReference type="ChEBI" id="CHEBI:30413"/>
    </ligand>
    <ligandPart>
        <name>Fe</name>
        <dbReference type="ChEBI" id="CHEBI:18248"/>
    </ligandPart>
</feature>
<feature type="transmembrane region" description="Helical" evidence="10">
    <location>
        <begin position="6"/>
        <end position="26"/>
    </location>
</feature>
<evidence type="ECO:0000256" key="1">
    <source>
        <dbReference type="ARBA" id="ARBA00001971"/>
    </source>
</evidence>
<evidence type="ECO:0000256" key="4">
    <source>
        <dbReference type="ARBA" id="ARBA00022723"/>
    </source>
</evidence>
<dbReference type="InterPro" id="IPR001128">
    <property type="entry name" value="Cyt_P450"/>
</dbReference>
<keyword evidence="10" id="KW-0812">Transmembrane</keyword>
<keyword evidence="4 8" id="KW-0479">Metal-binding</keyword>
<keyword evidence="10" id="KW-1133">Transmembrane helix</keyword>
<feature type="transmembrane region" description="Helical" evidence="10">
    <location>
        <begin position="212"/>
        <end position="232"/>
    </location>
</feature>
<dbReference type="AlphaFoldDB" id="A0A8S1HCW4"/>
<dbReference type="SUPFAM" id="SSF48264">
    <property type="entry name" value="Cytochrome P450"/>
    <property type="match status" value="1"/>
</dbReference>
<dbReference type="EMBL" id="CAJGYM010000037">
    <property type="protein sequence ID" value="CAD6193679.1"/>
    <property type="molecule type" value="Genomic_DNA"/>
</dbReference>
<dbReference type="PANTHER" id="PTHR24292:SF102">
    <property type="entry name" value="CYTOCHROME P450 FAMILY-RELATED"/>
    <property type="match status" value="1"/>
</dbReference>
<keyword evidence="6 8" id="KW-0408">Iron</keyword>
<dbReference type="InterPro" id="IPR036396">
    <property type="entry name" value="Cyt_P450_sf"/>
</dbReference>
<evidence type="ECO:0000256" key="7">
    <source>
        <dbReference type="ARBA" id="ARBA00023033"/>
    </source>
</evidence>
<keyword evidence="7 9" id="KW-0503">Monooxygenase</keyword>
<accession>A0A8S1HCW4</accession>
<organism evidence="11 12">
    <name type="scientific">Caenorhabditis auriculariae</name>
    <dbReference type="NCBI Taxonomy" id="2777116"/>
    <lineage>
        <taxon>Eukaryota</taxon>
        <taxon>Metazoa</taxon>
        <taxon>Ecdysozoa</taxon>
        <taxon>Nematoda</taxon>
        <taxon>Chromadorea</taxon>
        <taxon>Rhabditida</taxon>
        <taxon>Rhabditina</taxon>
        <taxon>Rhabditomorpha</taxon>
        <taxon>Rhabditoidea</taxon>
        <taxon>Rhabditidae</taxon>
        <taxon>Peloderinae</taxon>
        <taxon>Caenorhabditis</taxon>
    </lineage>
</organism>
<comment type="similarity">
    <text evidence="2 9">Belongs to the cytochrome P450 family.</text>
</comment>
<proteinExistence type="inferred from homology"/>
<keyword evidence="10" id="KW-0472">Membrane</keyword>
<dbReference type="OrthoDB" id="2789670at2759"/>
<dbReference type="InterPro" id="IPR017972">
    <property type="entry name" value="Cyt_P450_CS"/>
</dbReference>
<dbReference type="PRINTS" id="PR00463">
    <property type="entry name" value="EP450I"/>
</dbReference>
<dbReference type="CDD" id="cd11055">
    <property type="entry name" value="CYP3A-like"/>
    <property type="match status" value="1"/>
</dbReference>
<reference evidence="11" key="1">
    <citation type="submission" date="2020-10" db="EMBL/GenBank/DDBJ databases">
        <authorList>
            <person name="Kikuchi T."/>
        </authorList>
    </citation>
    <scope>NUCLEOTIDE SEQUENCE</scope>
    <source>
        <strain evidence="11">NKZ352</strain>
    </source>
</reference>
<name>A0A8S1HCW4_9PELO</name>
<dbReference type="Pfam" id="PF00067">
    <property type="entry name" value="p450"/>
    <property type="match status" value="1"/>
</dbReference>
<dbReference type="FunFam" id="1.10.630.10:FF:000182">
    <property type="entry name" value="Cytochrome P450 3A4"/>
    <property type="match status" value="1"/>
</dbReference>
<keyword evidence="3 8" id="KW-0349">Heme</keyword>
<evidence type="ECO:0000256" key="3">
    <source>
        <dbReference type="ARBA" id="ARBA00022617"/>
    </source>
</evidence>
<sequence>MSLLLTAFVAASIAVFSYYIWIWTYWRRRGIPGPLGVPFLGNTWNLLSHENPPPLQLQKWTKKYGKTYGYTESRRKIMVISDPEMVQELLVKKFDNFHGRLPNPLADDPDKAKRTNLFMAQGIRWKRLRAIASPSFSNNNLKKLKDTVEDCALELMGHIEKNDNGESLNLLKFYQEYTMEVIGRVAMGQTESKMFKNPMIDVFLRIFSNDRWLMVFLATLIPGFVDLFHFALEHLPTSNPFMKLLFDTNQAITKRMKERESDAAKGIENQEPTDFIDMFLNARADTDFFNDSRDFSKENINFSKTLTTDEVVSQCMVFLIAGFDTTALSLSYTSHLLATHPEIMKKVQNEIDECCPNPSVSFDQLARLKYLDCVIKETLRLYPLATIGNNRKCMKSTTLGDISVEQGTYVWVDAWSLHHDQKVWGDDADEFVPERWLETDVVRNNAWIPFGHGPRQCIGMRLALMEEKLLLVHLLRKYDFCTGPRNRNTFEPRRKSDDRAGSRPPLS</sequence>
<evidence type="ECO:0000313" key="11">
    <source>
        <dbReference type="EMBL" id="CAD6193679.1"/>
    </source>
</evidence>
<evidence type="ECO:0000256" key="5">
    <source>
        <dbReference type="ARBA" id="ARBA00023002"/>
    </source>
</evidence>
<dbReference type="GO" id="GO:0020037">
    <property type="term" value="F:heme binding"/>
    <property type="evidence" value="ECO:0007669"/>
    <property type="project" value="InterPro"/>
</dbReference>
<gene>
    <name evidence="11" type="ORF">CAUJ_LOCUS9598</name>
</gene>
<evidence type="ECO:0000313" key="12">
    <source>
        <dbReference type="Proteomes" id="UP000835052"/>
    </source>
</evidence>